<dbReference type="GO" id="GO:0004315">
    <property type="term" value="F:3-oxoacyl-[acyl-carrier-protein] synthase activity"/>
    <property type="evidence" value="ECO:0007669"/>
    <property type="project" value="InterPro"/>
</dbReference>
<dbReference type="eggNOG" id="COG3321">
    <property type="taxonomic scope" value="Bacteria"/>
</dbReference>
<name>I5B3E0_9BACT</name>
<dbReference type="InterPro" id="IPR013114">
    <property type="entry name" value="FabA_FabZ"/>
</dbReference>
<dbReference type="Gene3D" id="3.10.129.10">
    <property type="entry name" value="Hotdog Thioesterase"/>
    <property type="match status" value="2"/>
</dbReference>
<dbReference type="HOGENOM" id="CLU_251106_0_0_7"/>
<evidence type="ECO:0000259" key="6">
    <source>
        <dbReference type="PROSITE" id="PS52004"/>
    </source>
</evidence>
<accession>I5B3E0</accession>
<dbReference type="SMART" id="SM00825">
    <property type="entry name" value="PKS_KS"/>
    <property type="match status" value="1"/>
</dbReference>
<dbReference type="EMBL" id="CM001488">
    <property type="protein sequence ID" value="EIM64003.1"/>
    <property type="molecule type" value="Genomic_DNA"/>
</dbReference>
<dbReference type="Pfam" id="PF02801">
    <property type="entry name" value="Ketoacyl-synt_C"/>
    <property type="match status" value="1"/>
</dbReference>
<dbReference type="InterPro" id="IPR016039">
    <property type="entry name" value="Thiolase-like"/>
</dbReference>
<reference evidence="7 8" key="1">
    <citation type="submission" date="2011-09" db="EMBL/GenBank/DDBJ databases">
        <authorList>
            <consortium name="US DOE Joint Genome Institute (JGI-PGF)"/>
            <person name="Lucas S."/>
            <person name="Han J."/>
            <person name="Lapidus A."/>
            <person name="Cheng J.-F."/>
            <person name="Goodwin L."/>
            <person name="Pitluck S."/>
            <person name="Peters L."/>
            <person name="Land M.L."/>
            <person name="Hauser L."/>
            <person name="Orellana R."/>
            <person name="Lovley D."/>
            <person name="Woyke T.J."/>
        </authorList>
    </citation>
    <scope>NUCLEOTIDE SEQUENCE [LARGE SCALE GENOMIC DNA]</scope>
    <source>
        <strain evidence="7 8">2ac9</strain>
    </source>
</reference>
<evidence type="ECO:0000256" key="5">
    <source>
        <dbReference type="RuleBase" id="RU003694"/>
    </source>
</evidence>
<dbReference type="GO" id="GO:0004312">
    <property type="term" value="F:fatty acid synthase activity"/>
    <property type="evidence" value="ECO:0007669"/>
    <property type="project" value="TreeGrafter"/>
</dbReference>
<evidence type="ECO:0000256" key="4">
    <source>
        <dbReference type="ARBA" id="ARBA00023239"/>
    </source>
</evidence>
<evidence type="ECO:0000313" key="8">
    <source>
        <dbReference type="Proteomes" id="UP000005778"/>
    </source>
</evidence>
<dbReference type="InterPro" id="IPR029069">
    <property type="entry name" value="HotDog_dom_sf"/>
</dbReference>
<dbReference type="Gene3D" id="3.40.47.10">
    <property type="match status" value="2"/>
</dbReference>
<dbReference type="InterPro" id="IPR050091">
    <property type="entry name" value="PKS_NRPS_Biosynth_Enz"/>
</dbReference>
<feature type="domain" description="Ketosynthase family 3 (KS3)" evidence="6">
    <location>
        <begin position="8"/>
        <end position="453"/>
    </location>
</feature>
<dbReference type="Pfam" id="PF00109">
    <property type="entry name" value="ketoacyl-synt"/>
    <property type="match status" value="2"/>
</dbReference>
<dbReference type="InterPro" id="IPR014030">
    <property type="entry name" value="Ketoacyl_synth_N"/>
</dbReference>
<evidence type="ECO:0000256" key="1">
    <source>
        <dbReference type="ARBA" id="ARBA00022450"/>
    </source>
</evidence>
<dbReference type="Proteomes" id="UP000005778">
    <property type="component" value="Chromosome"/>
</dbReference>
<dbReference type="GO" id="GO:0016829">
    <property type="term" value="F:lyase activity"/>
    <property type="evidence" value="ECO:0007669"/>
    <property type="project" value="UniProtKB-KW"/>
</dbReference>
<evidence type="ECO:0000256" key="2">
    <source>
        <dbReference type="ARBA" id="ARBA00022553"/>
    </source>
</evidence>
<dbReference type="PROSITE" id="PS52004">
    <property type="entry name" value="KS3_2"/>
    <property type="match status" value="2"/>
</dbReference>
<protein>
    <submittedName>
        <fullName evidence="7">Beta-ketoacyl synthase</fullName>
    </submittedName>
</protein>
<reference evidence="7 8" key="2">
    <citation type="submission" date="2012-02" db="EMBL/GenBank/DDBJ databases">
        <title>Improved High-Quality Draft sequence of Desulfobacter postgatei 2ac9.</title>
        <authorList>
            <consortium name="US DOE Joint Genome Institute"/>
            <person name="Lucas S."/>
            <person name="Han J."/>
            <person name="Lapidus A."/>
            <person name="Cheng J.-F."/>
            <person name="Goodwin L."/>
            <person name="Pitluck S."/>
            <person name="Peters L."/>
            <person name="Ovchinnikova G."/>
            <person name="Held B."/>
            <person name="Detter J.C."/>
            <person name="Han C."/>
            <person name="Tapia R."/>
            <person name="Land M."/>
            <person name="Hauser L."/>
            <person name="Kyrpides N."/>
            <person name="Ivanova N."/>
            <person name="Pagani I."/>
            <person name="Orellana R."/>
            <person name="Lovley D."/>
            <person name="Woyke T."/>
        </authorList>
    </citation>
    <scope>NUCLEOTIDE SEQUENCE [LARGE SCALE GENOMIC DNA]</scope>
    <source>
        <strain evidence="7 8">2ac9</strain>
    </source>
</reference>
<dbReference type="InterPro" id="IPR014031">
    <property type="entry name" value="Ketoacyl_synth_C"/>
</dbReference>
<dbReference type="OrthoDB" id="5476655at2"/>
<dbReference type="PANTHER" id="PTHR43775:SF37">
    <property type="entry name" value="SI:DKEY-61P9.11"/>
    <property type="match status" value="1"/>
</dbReference>
<dbReference type="SUPFAM" id="SSF53901">
    <property type="entry name" value="Thiolase-like"/>
    <property type="match status" value="2"/>
</dbReference>
<dbReference type="Pfam" id="PF07977">
    <property type="entry name" value="FabA"/>
    <property type="match status" value="1"/>
</dbReference>
<sequence length="1409" mass="150951">MGSMSLKRVDIAVVGMSGIFPGARDIRQFIANVMAKKSSVIQVPPDRWGVSADIMVDNRAGTPLPDKARSRFAGLISQSVFNPSDFDFCGADMGGHGLDNDFFHALDPVHHLALAAGIDLMANARLSKANRARTGIVLAAIALPTPGASRLTRDLFLAPNPAMPSREQAWGAGMLSAPASILARLLGLAGGSFTLDAACASSLFSIKLACEQLLSGRVDAMVAGGVSRPQSLYTQVGFTQLQALSPTGRCAPFDRDADGLVVGEGAGLVLLKRLNDALACQDTIHAVIKGWGVSNDIEGNLVAPASEGQVRAMTGAFDMAGWSFDDIQYMECHGSGTPKGDQVEVHSIMQMRQKYQCMDTALSIGSVKSNIGHLLTGAGAAGFIKTIMAMNQLLLPPSNNFNALPDDSPFKNSGVRVQDHPSAWIPARDGRPLRAAVSAFGFGGINAQILVESFKAQSRPHAVGVTPASAPKSVPCAIVGMGLISGGAECLGDFSKLILGEKSTVGRSGESRWRRFDHLPPEVRRGLTLFMDDLSIDLKDFNIPPNQMSQILPQHLMMLKAALAALADAGISAKPDASQPPRVNMGCAVGIEFDFGATDYHLRWQIQGQKKGVSSDLLDTVGPSLNFGSTLGALGGIVASRLARAFKLGGPCFTLSADAASGVTAIDIAVKSLSTGETDTFLCAAVDLAADIRSFTRDLVLSGTDPMALPSEGAVAMVLKPLDAAQRDNDRIYAVINGVAGAGGAALAGETGEQAHVSRSTAVQNSLQKALDHAGMDLKDIGLGAVTHSASHFLGAGEVCPLDNALPIFCPSALSGHTGAAAGLFTVTAAALCLYTRKFPAPLHKLPGVPKTAVAGCLTRDGIAGHVILSGCHHSGPGADTCQAAQTREKNGHTSTCIRIPVTRPPFPRALIANEAFEPARQETSFDLCTEPPNMPLPFPCDTLPGLLAHTQEITARAHERFLELSAQNTQAMAEQLAAIAGAMPNGRNPSMDLEPVFAPQDISKIPDLFMDRDQCLEFAVGKAGNVLGPDFDIIDTYPVRVRLPDEPLMLVDRIISVHGEKLSLTSGKVVTQHDVHENAWYLDGGKAPVSISIEAGQADLFLCSWLGIDHVVKGKRKYRLLDAKVTFHRSLPVPGETIEYHIEIDRFLRQGEIYLFFFHYQGYINQLPFISMRDGCAGFFTEQEVENSGGIILKKEDKEMNLPGPPPAWFAPVKRLSLNDSQVDALRTGDLEAAFGTDFKGKRTGRDQWLPGGPMRLIHRVLDLDPGGGRFGMGRIIAQADIHPDDWFLTCHFIDDMVMPGTLMYECCAHTLRVFVQRMGWVLPHDHVCYNVLEKNESDLKCRGPVIRATKKALYDIEIKTIGYEPQPFVTADAHMFSDDLEIVFYKDMGMKLEGATRLDLGAYWRKA</sequence>
<dbReference type="eggNOG" id="COG0764">
    <property type="taxonomic scope" value="Bacteria"/>
</dbReference>
<comment type="similarity">
    <text evidence="5">Belongs to the thiolase-like superfamily. Beta-ketoacyl-ACP synthases family.</text>
</comment>
<dbReference type="PANTHER" id="PTHR43775">
    <property type="entry name" value="FATTY ACID SYNTHASE"/>
    <property type="match status" value="1"/>
</dbReference>
<keyword evidence="4" id="KW-0456">Lyase</keyword>
<dbReference type="STRING" id="879212.DespoDRAFT_02114"/>
<gene>
    <name evidence="7" type="ORF">DespoDRAFT_02114</name>
</gene>
<dbReference type="InterPro" id="IPR020841">
    <property type="entry name" value="PKS_Beta-ketoAc_synthase_dom"/>
</dbReference>
<keyword evidence="1" id="KW-0596">Phosphopantetheine</keyword>
<evidence type="ECO:0000256" key="3">
    <source>
        <dbReference type="ARBA" id="ARBA00022679"/>
    </source>
</evidence>
<dbReference type="PROSITE" id="PS00606">
    <property type="entry name" value="KS3_1"/>
    <property type="match status" value="1"/>
</dbReference>
<evidence type="ECO:0000313" key="7">
    <source>
        <dbReference type="EMBL" id="EIM64003.1"/>
    </source>
</evidence>
<keyword evidence="8" id="KW-1185">Reference proteome</keyword>
<keyword evidence="3 5" id="KW-0808">Transferase</keyword>
<organism evidence="7 8">
    <name type="scientific">Desulfobacter postgatei 2ac9</name>
    <dbReference type="NCBI Taxonomy" id="879212"/>
    <lineage>
        <taxon>Bacteria</taxon>
        <taxon>Pseudomonadati</taxon>
        <taxon>Thermodesulfobacteriota</taxon>
        <taxon>Desulfobacteria</taxon>
        <taxon>Desulfobacterales</taxon>
        <taxon>Desulfobacteraceae</taxon>
        <taxon>Desulfobacter</taxon>
    </lineage>
</organism>
<keyword evidence="2" id="KW-0597">Phosphoprotein</keyword>
<dbReference type="SUPFAM" id="SSF54637">
    <property type="entry name" value="Thioesterase/thiol ester dehydrase-isomerase"/>
    <property type="match status" value="2"/>
</dbReference>
<proteinExistence type="inferred from homology"/>
<dbReference type="InterPro" id="IPR018201">
    <property type="entry name" value="Ketoacyl_synth_AS"/>
</dbReference>
<dbReference type="CDD" id="cd00833">
    <property type="entry name" value="PKS"/>
    <property type="match status" value="1"/>
</dbReference>
<dbReference type="GO" id="GO:0006633">
    <property type="term" value="P:fatty acid biosynthetic process"/>
    <property type="evidence" value="ECO:0007669"/>
    <property type="project" value="InterPro"/>
</dbReference>
<feature type="domain" description="Ketosynthase family 3 (KS3)" evidence="6">
    <location>
        <begin position="473"/>
        <end position="871"/>
    </location>
</feature>